<dbReference type="InterPro" id="IPR036397">
    <property type="entry name" value="RNaseH_sf"/>
</dbReference>
<dbReference type="PANTHER" id="PTHR47169:SF2">
    <property type="entry name" value="OS01G0541250 PROTEIN"/>
    <property type="match status" value="1"/>
</dbReference>
<dbReference type="EMBL" id="CAMAPF010000148">
    <property type="protein sequence ID" value="CAH9108715.1"/>
    <property type="molecule type" value="Genomic_DNA"/>
</dbReference>
<dbReference type="AlphaFoldDB" id="A0AAV0DYB9"/>
<protein>
    <recommendedName>
        <fullName evidence="3">Transposase</fullName>
    </recommendedName>
</protein>
<dbReference type="Gene3D" id="3.30.420.10">
    <property type="entry name" value="Ribonuclease H-like superfamily/Ribonuclease H"/>
    <property type="match status" value="1"/>
</dbReference>
<evidence type="ECO:0008006" key="3">
    <source>
        <dbReference type="Google" id="ProtNLM"/>
    </source>
</evidence>
<name>A0AAV0DYB9_9ASTE</name>
<organism evidence="1 2">
    <name type="scientific">Cuscuta epithymum</name>
    <dbReference type="NCBI Taxonomy" id="186058"/>
    <lineage>
        <taxon>Eukaryota</taxon>
        <taxon>Viridiplantae</taxon>
        <taxon>Streptophyta</taxon>
        <taxon>Embryophyta</taxon>
        <taxon>Tracheophyta</taxon>
        <taxon>Spermatophyta</taxon>
        <taxon>Magnoliopsida</taxon>
        <taxon>eudicotyledons</taxon>
        <taxon>Gunneridae</taxon>
        <taxon>Pentapetalae</taxon>
        <taxon>asterids</taxon>
        <taxon>lamiids</taxon>
        <taxon>Solanales</taxon>
        <taxon>Convolvulaceae</taxon>
        <taxon>Cuscuteae</taxon>
        <taxon>Cuscuta</taxon>
        <taxon>Cuscuta subgen. Cuscuta</taxon>
    </lineage>
</organism>
<evidence type="ECO:0000313" key="1">
    <source>
        <dbReference type="EMBL" id="CAH9108715.1"/>
    </source>
</evidence>
<dbReference type="GO" id="GO:0003676">
    <property type="term" value="F:nucleic acid binding"/>
    <property type="evidence" value="ECO:0007669"/>
    <property type="project" value="InterPro"/>
</dbReference>
<accession>A0AAV0DYB9</accession>
<proteinExistence type="predicted"/>
<evidence type="ECO:0000313" key="2">
    <source>
        <dbReference type="Proteomes" id="UP001152523"/>
    </source>
</evidence>
<gene>
    <name evidence="1" type="ORF">CEPIT_LOCUS18471</name>
</gene>
<reference evidence="1" key="1">
    <citation type="submission" date="2022-07" db="EMBL/GenBank/DDBJ databases">
        <authorList>
            <person name="Macas J."/>
            <person name="Novak P."/>
            <person name="Neumann P."/>
        </authorList>
    </citation>
    <scope>NUCLEOTIDE SEQUENCE</scope>
</reference>
<keyword evidence="2" id="KW-1185">Reference proteome</keyword>
<comment type="caution">
    <text evidence="1">The sequence shown here is derived from an EMBL/GenBank/DDBJ whole genome shotgun (WGS) entry which is preliminary data.</text>
</comment>
<sequence>MIQQDNARPHIQVDDLNFVKCGTDNGWNIKLICQPPNSPDLNVLDLGFFRAIDSIKDQKAPKSITQLIEAIQTAFNELTTSTLNKVFLSYQCVMQSVMQNNRGNNFKLQHIGKNSPERQGLLAQNIEISA</sequence>
<dbReference type="Proteomes" id="UP001152523">
    <property type="component" value="Unassembled WGS sequence"/>
</dbReference>
<dbReference type="PANTHER" id="PTHR47169">
    <property type="entry name" value="OS01G0541250 PROTEIN"/>
    <property type="match status" value="1"/>
</dbReference>